<dbReference type="AlphaFoldDB" id="C1D161"/>
<dbReference type="PaxDb" id="546414-Deide_07270"/>
<dbReference type="eggNOG" id="COG0406">
    <property type="taxonomic scope" value="Bacteria"/>
</dbReference>
<name>C1D161_DEIDV</name>
<sequence length="192" mass="21105">MCFPCQMSRTLHLVKHGQPHILSGVPAHEWQLAEGALGGLPGLISRLRPRPEVVVSSEEPKAVSTAQALATELGVPHRRMLGLHEQLRYTVPLYPEPADFQAALDRFFDHPAQVMFGEESADDARRRFANAVGAVMSRQTGDSVAIVAHGTVISLLVAHAGDLDPKPLWRHLNLLDVLTLEWPALQLREPLS</sequence>
<keyword evidence="2" id="KW-1185">Reference proteome</keyword>
<dbReference type="InterPro" id="IPR013078">
    <property type="entry name" value="His_Pase_superF_clade-1"/>
</dbReference>
<gene>
    <name evidence="1" type="ordered locus">Deide_07270</name>
</gene>
<evidence type="ECO:0008006" key="3">
    <source>
        <dbReference type="Google" id="ProtNLM"/>
    </source>
</evidence>
<evidence type="ECO:0000313" key="1">
    <source>
        <dbReference type="EMBL" id="ACO45585.1"/>
    </source>
</evidence>
<evidence type="ECO:0000313" key="2">
    <source>
        <dbReference type="Proteomes" id="UP000002208"/>
    </source>
</evidence>
<accession>C1D161</accession>
<dbReference type="KEGG" id="ddr:Deide_07270"/>
<dbReference type="Proteomes" id="UP000002208">
    <property type="component" value="Chromosome"/>
</dbReference>
<protein>
    <recommendedName>
        <fullName evidence="3">Phosphoglycerate mutase</fullName>
    </recommendedName>
</protein>
<dbReference type="SUPFAM" id="SSF53254">
    <property type="entry name" value="Phosphoglycerate mutase-like"/>
    <property type="match status" value="1"/>
</dbReference>
<dbReference type="Pfam" id="PF00300">
    <property type="entry name" value="His_Phos_1"/>
    <property type="match status" value="1"/>
</dbReference>
<dbReference type="OrthoDB" id="34197at2"/>
<dbReference type="InterPro" id="IPR029033">
    <property type="entry name" value="His_PPase_superfam"/>
</dbReference>
<dbReference type="STRING" id="546414.Deide_07270"/>
<organism evidence="1 2">
    <name type="scientific">Deinococcus deserti (strain DSM 17065 / CIP 109153 / LMG 22923 / VCD115)</name>
    <dbReference type="NCBI Taxonomy" id="546414"/>
    <lineage>
        <taxon>Bacteria</taxon>
        <taxon>Thermotogati</taxon>
        <taxon>Deinococcota</taxon>
        <taxon>Deinococci</taxon>
        <taxon>Deinococcales</taxon>
        <taxon>Deinococcaceae</taxon>
        <taxon>Deinococcus</taxon>
    </lineage>
</organism>
<proteinExistence type="predicted"/>
<reference evidence="1 2" key="1">
    <citation type="journal article" date="2009" name="PLoS Genet.">
        <title>Alliance of proteomics and genomics to unravel the specificities of Sahara bacterium Deinococcus deserti.</title>
        <authorList>
            <person name="de Groot A."/>
            <person name="Dulermo R."/>
            <person name="Ortet P."/>
            <person name="Blanchard L."/>
            <person name="Guerin P."/>
            <person name="Fernandez B."/>
            <person name="Vacherie B."/>
            <person name="Dossat C."/>
            <person name="Jolivet E."/>
            <person name="Siguier P."/>
            <person name="Chandler M."/>
            <person name="Barakat M."/>
            <person name="Dedieu A."/>
            <person name="Barbe V."/>
            <person name="Heulin T."/>
            <person name="Sommer S."/>
            <person name="Achouak W."/>
            <person name="Armengaud J."/>
        </authorList>
    </citation>
    <scope>NUCLEOTIDE SEQUENCE [LARGE SCALE GENOMIC DNA]</scope>
    <source>
        <strain evidence="2">DSM 17065 / CIP 109153 / LMG 22923 / VCD115</strain>
    </source>
</reference>
<dbReference type="Gene3D" id="3.40.50.1240">
    <property type="entry name" value="Phosphoglycerate mutase-like"/>
    <property type="match status" value="1"/>
</dbReference>
<dbReference type="EMBL" id="CP001114">
    <property type="protein sequence ID" value="ACO45585.1"/>
    <property type="molecule type" value="Genomic_DNA"/>
</dbReference>
<dbReference type="HOGENOM" id="CLU_1413111_0_0_0"/>